<dbReference type="GO" id="GO:0003677">
    <property type="term" value="F:DNA binding"/>
    <property type="evidence" value="ECO:0007669"/>
    <property type="project" value="InterPro"/>
</dbReference>
<dbReference type="PANTHER" id="PTHR46851">
    <property type="entry name" value="OS01G0884500 PROTEIN"/>
    <property type="match status" value="1"/>
</dbReference>
<dbReference type="PROSITE" id="PS51925">
    <property type="entry name" value="SWIB_MDM2"/>
    <property type="match status" value="1"/>
</dbReference>
<dbReference type="InterPro" id="IPR055198">
    <property type="entry name" value="NSD_PHD"/>
</dbReference>
<evidence type="ECO:0000256" key="3">
    <source>
        <dbReference type="ARBA" id="ARBA00022833"/>
    </source>
</evidence>
<reference evidence="7" key="1">
    <citation type="submission" date="2015-07" db="EMBL/GenBank/DDBJ databases">
        <title>Transcriptome Assembly of Anthurium amnicola.</title>
        <authorList>
            <person name="Suzuki J."/>
        </authorList>
    </citation>
    <scope>NUCLEOTIDE SEQUENCE</scope>
</reference>
<keyword evidence="1" id="KW-0479">Metal-binding</keyword>
<dbReference type="SUPFAM" id="SSF57903">
    <property type="entry name" value="FYVE/PHD zinc finger"/>
    <property type="match status" value="1"/>
</dbReference>
<dbReference type="Pfam" id="PF25980">
    <property type="entry name" value="NERD_plant"/>
    <property type="match status" value="1"/>
</dbReference>
<dbReference type="InterPro" id="IPR003121">
    <property type="entry name" value="SWIB_MDM2_domain"/>
</dbReference>
<dbReference type="Pfam" id="PF03126">
    <property type="entry name" value="Plus-3"/>
    <property type="match status" value="1"/>
</dbReference>
<dbReference type="GO" id="GO:0008270">
    <property type="term" value="F:zinc ion binding"/>
    <property type="evidence" value="ECO:0007669"/>
    <property type="project" value="UniProtKB-KW"/>
</dbReference>
<dbReference type="SUPFAM" id="SSF47592">
    <property type="entry name" value="SWIB/MDM2 domain"/>
    <property type="match status" value="1"/>
</dbReference>
<dbReference type="SMART" id="SM00444">
    <property type="entry name" value="GYF"/>
    <property type="match status" value="1"/>
</dbReference>
<dbReference type="Gene3D" id="3.90.70.200">
    <property type="entry name" value="Plus-3 domain"/>
    <property type="match status" value="1"/>
</dbReference>
<evidence type="ECO:0000259" key="4">
    <source>
        <dbReference type="PROSITE" id="PS50829"/>
    </source>
</evidence>
<name>A0A1D1XWT8_9ARAE</name>
<evidence type="ECO:0000256" key="1">
    <source>
        <dbReference type="ARBA" id="ARBA00022723"/>
    </source>
</evidence>
<dbReference type="AlphaFoldDB" id="A0A1D1XWT8"/>
<dbReference type="PROSITE" id="PS51360">
    <property type="entry name" value="PLUS3"/>
    <property type="match status" value="1"/>
</dbReference>
<dbReference type="Gene3D" id="3.30.40.10">
    <property type="entry name" value="Zinc/RING finger domain, C3HC4 (zinc finger)"/>
    <property type="match status" value="1"/>
</dbReference>
<dbReference type="InterPro" id="IPR003169">
    <property type="entry name" value="GYF"/>
</dbReference>
<dbReference type="Gene3D" id="1.10.245.10">
    <property type="entry name" value="SWIB/MDM2 domain"/>
    <property type="match status" value="1"/>
</dbReference>
<keyword evidence="2" id="KW-0863">Zinc-finger</keyword>
<dbReference type="SUPFAM" id="SSF159042">
    <property type="entry name" value="Plus3-like"/>
    <property type="match status" value="1"/>
</dbReference>
<dbReference type="InterPro" id="IPR036128">
    <property type="entry name" value="Plus3-like_sf"/>
</dbReference>
<sequence>MKTGELRKEEVAEDFCFICKDGGTLLICEYRDCLKAYHPQCVGKDESFLGTGEHWNCSWHSCFICRKRSNLQCFCCPSSVCRQCVRHAEFVQLRRKKGFCTNCLRLVLLIEENADVDSDGCQVDFKDTETYEFLFKDYWEIVKEQEKLGLKDLHEADIRLKKGENYISGSESDQSFEEEGQLTFDSDATNINFSGNTPFLGAKGLKHTKKGSLKGCRSKKRHFRGWGSIELIEFLISLGEDTKEPLKQWDINKIIENYIQENNLLQPNKKKKTVLCDERLRSLFRKRTVKFNKIYNLLEDHFASNEDSDDESLFGSEEDFDLVVGKRFQQTNSGTVQRKKTKNDSVPLKGYNASMIDQNIKLVYLRRSLIKEFLGTPETFKKKVMGCFVRVKRDPKDFDYSSNKAYQLGLVSDVKKVQNVYMVGEVSTDIVLSVSNSWKDVYIFMLSDDDFEEEECEDLRQSVKRGLFKRPTVEELDEKVRSIHEDIMSHWIKREIAILQRQIDRANEKGWKREKCEYIERRAILQTDAEQTRLLKQIPEVIPDVEEVADMPKSQLNFREESKKSASCEEAVETNAEGKKAASCSSEEAVEKNAEGKGAATCEKVGNVEEADKHNSTDMKKGCEETVVIKIDGDDEPPEVANHSKISDIDAAEGLVLENTSDISDSLEETHKPVCEHKQAWYYVDPAGKEQGPFTMASLRYWKHEGFFDEDFSVWRAGQSQADAISLAEALLLTES</sequence>
<dbReference type="Pfam" id="PF02201">
    <property type="entry name" value="SWIB"/>
    <property type="match status" value="1"/>
</dbReference>
<dbReference type="InterPro" id="IPR036885">
    <property type="entry name" value="SWIB_MDM2_dom_sf"/>
</dbReference>
<feature type="domain" description="DM2" evidence="6">
    <location>
        <begin position="220"/>
        <end position="304"/>
    </location>
</feature>
<evidence type="ECO:0000259" key="6">
    <source>
        <dbReference type="PROSITE" id="PS51925"/>
    </source>
</evidence>
<dbReference type="PROSITE" id="PS50829">
    <property type="entry name" value="GYF"/>
    <property type="match status" value="1"/>
</dbReference>
<dbReference type="SMART" id="SM00249">
    <property type="entry name" value="PHD"/>
    <property type="match status" value="1"/>
</dbReference>
<dbReference type="InterPro" id="IPR011011">
    <property type="entry name" value="Znf_FYVE_PHD"/>
</dbReference>
<gene>
    <name evidence="7" type="primary">At5g08430_1</name>
    <name evidence="7" type="ORF">g.107490</name>
</gene>
<dbReference type="SUPFAM" id="SSF55277">
    <property type="entry name" value="GYF domain"/>
    <property type="match status" value="1"/>
</dbReference>
<evidence type="ECO:0000313" key="7">
    <source>
        <dbReference type="EMBL" id="JAT46821.1"/>
    </source>
</evidence>
<dbReference type="Gene3D" id="3.30.1490.40">
    <property type="match status" value="1"/>
</dbReference>
<dbReference type="InterPro" id="IPR013083">
    <property type="entry name" value="Znf_RING/FYVE/PHD"/>
</dbReference>
<dbReference type="InterPro" id="IPR001965">
    <property type="entry name" value="Znf_PHD"/>
</dbReference>
<dbReference type="CDD" id="cd15568">
    <property type="entry name" value="PHD5_NSD"/>
    <property type="match status" value="1"/>
</dbReference>
<accession>A0A1D1XWT8</accession>
<dbReference type="PANTHER" id="PTHR46851:SF11">
    <property type="entry name" value="GYF DOMAIN-CONTAINING PROTEIN"/>
    <property type="match status" value="1"/>
</dbReference>
<dbReference type="Pfam" id="PF02213">
    <property type="entry name" value="GYF"/>
    <property type="match status" value="1"/>
</dbReference>
<keyword evidence="3" id="KW-0862">Zinc</keyword>
<dbReference type="CDD" id="cd10567">
    <property type="entry name" value="SWIB-MDM2_like"/>
    <property type="match status" value="1"/>
</dbReference>
<feature type="domain" description="Plus3" evidence="5">
    <location>
        <begin position="354"/>
        <end position="488"/>
    </location>
</feature>
<evidence type="ECO:0000256" key="2">
    <source>
        <dbReference type="ARBA" id="ARBA00022771"/>
    </source>
</evidence>
<organism evidence="7">
    <name type="scientific">Anthurium amnicola</name>
    <dbReference type="NCBI Taxonomy" id="1678845"/>
    <lineage>
        <taxon>Eukaryota</taxon>
        <taxon>Viridiplantae</taxon>
        <taxon>Streptophyta</taxon>
        <taxon>Embryophyta</taxon>
        <taxon>Tracheophyta</taxon>
        <taxon>Spermatophyta</taxon>
        <taxon>Magnoliopsida</taxon>
        <taxon>Liliopsida</taxon>
        <taxon>Araceae</taxon>
        <taxon>Pothoideae</taxon>
        <taxon>Potheae</taxon>
        <taxon>Anthurium</taxon>
    </lineage>
</organism>
<protein>
    <submittedName>
        <fullName evidence="7">Uncharacterized protein At5g08430</fullName>
    </submittedName>
</protein>
<dbReference type="InterPro" id="IPR045894">
    <property type="entry name" value="At5g08430-like"/>
</dbReference>
<dbReference type="InterPro" id="IPR058668">
    <property type="entry name" value="NERD_dom"/>
</dbReference>
<evidence type="ECO:0000259" key="5">
    <source>
        <dbReference type="PROSITE" id="PS51360"/>
    </source>
</evidence>
<feature type="domain" description="GYF" evidence="4">
    <location>
        <begin position="678"/>
        <end position="732"/>
    </location>
</feature>
<dbReference type="InterPro" id="IPR035445">
    <property type="entry name" value="GYF-like_dom_sf"/>
</dbReference>
<dbReference type="InterPro" id="IPR004343">
    <property type="entry name" value="Plus-3_dom"/>
</dbReference>
<proteinExistence type="predicted"/>
<dbReference type="Pfam" id="PF22908">
    <property type="entry name" value="PHD_NSD"/>
    <property type="match status" value="1"/>
</dbReference>
<dbReference type="SMART" id="SM00719">
    <property type="entry name" value="Plus3"/>
    <property type="match status" value="1"/>
</dbReference>
<dbReference type="EMBL" id="GDJX01021115">
    <property type="protein sequence ID" value="JAT46821.1"/>
    <property type="molecule type" value="Transcribed_RNA"/>
</dbReference>